<comment type="caution">
    <text evidence="13">The sequence shown here is derived from an EMBL/GenBank/DDBJ whole genome shotgun (WGS) entry which is preliminary data.</text>
</comment>
<dbReference type="PRINTS" id="PR00344">
    <property type="entry name" value="BCTRLSENSOR"/>
</dbReference>
<dbReference type="Pfam" id="PF02518">
    <property type="entry name" value="HATPase_c"/>
    <property type="match status" value="1"/>
</dbReference>
<dbReference type="PANTHER" id="PTHR44936:SF10">
    <property type="entry name" value="SENSOR PROTEIN RSTB"/>
    <property type="match status" value="1"/>
</dbReference>
<dbReference type="InterPro" id="IPR003660">
    <property type="entry name" value="HAMP_dom"/>
</dbReference>
<dbReference type="PROSITE" id="PS50109">
    <property type="entry name" value="HIS_KIN"/>
    <property type="match status" value="1"/>
</dbReference>
<proteinExistence type="predicted"/>
<evidence type="ECO:0000256" key="5">
    <source>
        <dbReference type="ARBA" id="ARBA00022553"/>
    </source>
</evidence>
<evidence type="ECO:0000256" key="1">
    <source>
        <dbReference type="ARBA" id="ARBA00000085"/>
    </source>
</evidence>
<feature type="domain" description="HAMP" evidence="12">
    <location>
        <begin position="190"/>
        <end position="242"/>
    </location>
</feature>
<evidence type="ECO:0000256" key="8">
    <source>
        <dbReference type="ARBA" id="ARBA00022777"/>
    </source>
</evidence>
<evidence type="ECO:0000256" key="3">
    <source>
        <dbReference type="ARBA" id="ARBA00012438"/>
    </source>
</evidence>
<dbReference type="CDD" id="cd00075">
    <property type="entry name" value="HATPase"/>
    <property type="match status" value="1"/>
</dbReference>
<comment type="catalytic activity">
    <reaction evidence="1">
        <text>ATP + protein L-histidine = ADP + protein N-phospho-L-histidine.</text>
        <dbReference type="EC" id="2.7.13.3"/>
    </reaction>
</comment>
<dbReference type="CDD" id="cd00082">
    <property type="entry name" value="HisKA"/>
    <property type="match status" value="1"/>
</dbReference>
<dbReference type="CDD" id="cd06225">
    <property type="entry name" value="HAMP"/>
    <property type="match status" value="1"/>
</dbReference>
<dbReference type="EC" id="2.7.13.3" evidence="3"/>
<dbReference type="InterPro" id="IPR005467">
    <property type="entry name" value="His_kinase_dom"/>
</dbReference>
<keyword evidence="10" id="KW-0812">Transmembrane</keyword>
<dbReference type="Gene3D" id="1.10.287.130">
    <property type="match status" value="1"/>
</dbReference>
<evidence type="ECO:0000313" key="13">
    <source>
        <dbReference type="EMBL" id="MCA9755637.1"/>
    </source>
</evidence>
<feature type="domain" description="Histidine kinase" evidence="11">
    <location>
        <begin position="259"/>
        <end position="468"/>
    </location>
</feature>
<evidence type="ECO:0000256" key="6">
    <source>
        <dbReference type="ARBA" id="ARBA00022679"/>
    </source>
</evidence>
<reference evidence="13" key="2">
    <citation type="journal article" date="2021" name="Microbiome">
        <title>Successional dynamics and alternative stable states in a saline activated sludge microbial community over 9 years.</title>
        <authorList>
            <person name="Wang Y."/>
            <person name="Ye J."/>
            <person name="Ju F."/>
            <person name="Liu L."/>
            <person name="Boyd J.A."/>
            <person name="Deng Y."/>
            <person name="Parks D.H."/>
            <person name="Jiang X."/>
            <person name="Yin X."/>
            <person name="Woodcroft B.J."/>
            <person name="Tyson G.W."/>
            <person name="Hugenholtz P."/>
            <person name="Polz M.F."/>
            <person name="Zhang T."/>
        </authorList>
    </citation>
    <scope>NUCLEOTIDE SEQUENCE</scope>
    <source>
        <strain evidence="13">HKST-UBA02</strain>
    </source>
</reference>
<accession>A0A956NB89</accession>
<comment type="subcellular location">
    <subcellularLocation>
        <location evidence="2">Cell membrane</location>
        <topology evidence="2">Multi-pass membrane protein</topology>
    </subcellularLocation>
</comment>
<evidence type="ECO:0000256" key="10">
    <source>
        <dbReference type="SAM" id="Phobius"/>
    </source>
</evidence>
<keyword evidence="8 13" id="KW-0418">Kinase</keyword>
<keyword evidence="4" id="KW-1003">Cell membrane</keyword>
<reference evidence="13" key="1">
    <citation type="submission" date="2020-04" db="EMBL/GenBank/DDBJ databases">
        <authorList>
            <person name="Zhang T."/>
        </authorList>
    </citation>
    <scope>NUCLEOTIDE SEQUENCE</scope>
    <source>
        <strain evidence="13">HKST-UBA02</strain>
    </source>
</reference>
<evidence type="ECO:0000256" key="2">
    <source>
        <dbReference type="ARBA" id="ARBA00004651"/>
    </source>
</evidence>
<feature type="transmembrane region" description="Helical" evidence="10">
    <location>
        <begin position="167"/>
        <end position="189"/>
    </location>
</feature>
<dbReference type="InterPro" id="IPR004358">
    <property type="entry name" value="Sig_transdc_His_kin-like_C"/>
</dbReference>
<keyword evidence="7" id="KW-0547">Nucleotide-binding</keyword>
<keyword evidence="5" id="KW-0597">Phosphoprotein</keyword>
<keyword evidence="9" id="KW-0067">ATP-binding</keyword>
<organism evidence="13 14">
    <name type="scientific">Eiseniibacteriota bacterium</name>
    <dbReference type="NCBI Taxonomy" id="2212470"/>
    <lineage>
        <taxon>Bacteria</taxon>
        <taxon>Candidatus Eiseniibacteriota</taxon>
    </lineage>
</organism>
<dbReference type="SUPFAM" id="SSF158472">
    <property type="entry name" value="HAMP domain-like"/>
    <property type="match status" value="1"/>
</dbReference>
<dbReference type="Pfam" id="PF00672">
    <property type="entry name" value="HAMP"/>
    <property type="match status" value="1"/>
</dbReference>
<evidence type="ECO:0000259" key="11">
    <source>
        <dbReference type="PROSITE" id="PS50109"/>
    </source>
</evidence>
<keyword evidence="10" id="KW-1133">Transmembrane helix</keyword>
<dbReference type="GO" id="GO:0000155">
    <property type="term" value="F:phosphorelay sensor kinase activity"/>
    <property type="evidence" value="ECO:0007669"/>
    <property type="project" value="InterPro"/>
</dbReference>
<dbReference type="InterPro" id="IPR050980">
    <property type="entry name" value="2C_sensor_his_kinase"/>
</dbReference>
<dbReference type="Proteomes" id="UP000739538">
    <property type="component" value="Unassembled WGS sequence"/>
</dbReference>
<dbReference type="InterPro" id="IPR003594">
    <property type="entry name" value="HATPase_dom"/>
</dbReference>
<dbReference type="Pfam" id="PF00512">
    <property type="entry name" value="HisKA"/>
    <property type="match status" value="1"/>
</dbReference>
<dbReference type="AlphaFoldDB" id="A0A956NB89"/>
<evidence type="ECO:0000256" key="4">
    <source>
        <dbReference type="ARBA" id="ARBA00022475"/>
    </source>
</evidence>
<protein>
    <recommendedName>
        <fullName evidence="3">histidine kinase</fullName>
        <ecNumber evidence="3">2.7.13.3</ecNumber>
    </recommendedName>
</protein>
<dbReference type="SMART" id="SM00304">
    <property type="entry name" value="HAMP"/>
    <property type="match status" value="1"/>
</dbReference>
<dbReference type="GO" id="GO:0005886">
    <property type="term" value="C:plasma membrane"/>
    <property type="evidence" value="ECO:0007669"/>
    <property type="project" value="UniProtKB-SubCell"/>
</dbReference>
<dbReference type="GO" id="GO:0005524">
    <property type="term" value="F:ATP binding"/>
    <property type="evidence" value="ECO:0007669"/>
    <property type="project" value="UniProtKB-KW"/>
</dbReference>
<dbReference type="InterPro" id="IPR003661">
    <property type="entry name" value="HisK_dim/P_dom"/>
</dbReference>
<sequence length="472" mass="51870">MKRWRTQVLLLLALAIALPALPTAWAVKVLFDEALRPLLGGALEEGMHAGFESTRNEIARSRDAFERDLAAGVPVDTLRAEKLDSLSERDRNTVFALRLEPGDPPLRLELSGRTHWIARSESAPGVPTWVVRAVPDSLVARATNVADAMRRIEALRQQRNALGRSLLTTYLLAHGIVVIVLIAAALWLVGRWTAPISDLEGGIDSVSRGDLSVRVPPSGSEDMKRVLERFNQMVKDLGSQRRELARLEKRAAWQQMARSLAHEIKNPLTPIQLAVQELRTAYDGSDPRYAALLSEGAQIVEEEVERLRLLVQGFSELARPAREFSEFDLRELLAEIERAYGGAAICNAPEAPVPIRGDREGLRRLVLNLVNNAIEAQKRTGNEESIELSLVSDRSGWLVDVSDHGPGIDSSDRERIFEPDFTTRSDGIGLGLAIARSTAEAHGGTLEALSRLDGSAGATFRLLLPSQLSEEP</sequence>
<dbReference type="InterPro" id="IPR036890">
    <property type="entry name" value="HATPase_C_sf"/>
</dbReference>
<evidence type="ECO:0000313" key="14">
    <source>
        <dbReference type="Proteomes" id="UP000739538"/>
    </source>
</evidence>
<dbReference type="PROSITE" id="PS50885">
    <property type="entry name" value="HAMP"/>
    <property type="match status" value="1"/>
</dbReference>
<keyword evidence="10" id="KW-0472">Membrane</keyword>
<dbReference type="SMART" id="SM00388">
    <property type="entry name" value="HisKA"/>
    <property type="match status" value="1"/>
</dbReference>
<dbReference type="SMART" id="SM00387">
    <property type="entry name" value="HATPase_c"/>
    <property type="match status" value="1"/>
</dbReference>
<dbReference type="InterPro" id="IPR036097">
    <property type="entry name" value="HisK_dim/P_sf"/>
</dbReference>
<keyword evidence="6" id="KW-0808">Transferase</keyword>
<name>A0A956NB89_UNCEI</name>
<dbReference type="SUPFAM" id="SSF47384">
    <property type="entry name" value="Homodimeric domain of signal transducing histidine kinase"/>
    <property type="match status" value="1"/>
</dbReference>
<dbReference type="Gene3D" id="6.10.340.10">
    <property type="match status" value="1"/>
</dbReference>
<evidence type="ECO:0000256" key="9">
    <source>
        <dbReference type="ARBA" id="ARBA00022840"/>
    </source>
</evidence>
<dbReference type="PANTHER" id="PTHR44936">
    <property type="entry name" value="SENSOR PROTEIN CREC"/>
    <property type="match status" value="1"/>
</dbReference>
<dbReference type="EMBL" id="JAGQHS010000028">
    <property type="protein sequence ID" value="MCA9755637.1"/>
    <property type="molecule type" value="Genomic_DNA"/>
</dbReference>
<evidence type="ECO:0000259" key="12">
    <source>
        <dbReference type="PROSITE" id="PS50885"/>
    </source>
</evidence>
<dbReference type="Gene3D" id="3.30.565.10">
    <property type="entry name" value="Histidine kinase-like ATPase, C-terminal domain"/>
    <property type="match status" value="1"/>
</dbReference>
<dbReference type="SUPFAM" id="SSF55874">
    <property type="entry name" value="ATPase domain of HSP90 chaperone/DNA topoisomerase II/histidine kinase"/>
    <property type="match status" value="1"/>
</dbReference>
<evidence type="ECO:0000256" key="7">
    <source>
        <dbReference type="ARBA" id="ARBA00022741"/>
    </source>
</evidence>
<gene>
    <name evidence="13" type="ORF">KDA27_07540</name>
</gene>